<keyword evidence="1" id="KW-1133">Transmembrane helix</keyword>
<evidence type="ECO:0000313" key="2">
    <source>
        <dbReference type="EMBL" id="SFR42404.1"/>
    </source>
</evidence>
<dbReference type="EMBL" id="FOYW01000001">
    <property type="protein sequence ID" value="SFR42404.1"/>
    <property type="molecule type" value="Genomic_DNA"/>
</dbReference>
<keyword evidence="3" id="KW-1185">Reference proteome</keyword>
<proteinExistence type="predicted"/>
<gene>
    <name evidence="2" type="ORF">SAMN05216203_0178</name>
</gene>
<accession>A0A1I6GJM6</accession>
<dbReference type="Proteomes" id="UP000198644">
    <property type="component" value="Unassembled WGS sequence"/>
</dbReference>
<reference evidence="2 3" key="1">
    <citation type="submission" date="2016-10" db="EMBL/GenBank/DDBJ databases">
        <authorList>
            <person name="de Groot N.N."/>
        </authorList>
    </citation>
    <scope>NUCLEOTIDE SEQUENCE [LARGE SCALE GENOMIC DNA]</scope>
    <source>
        <strain evidence="2 3">CGMCC 1.9167</strain>
    </source>
</reference>
<organism evidence="2 3">
    <name type="scientific">Marinobacter daqiaonensis</name>
    <dbReference type="NCBI Taxonomy" id="650891"/>
    <lineage>
        <taxon>Bacteria</taxon>
        <taxon>Pseudomonadati</taxon>
        <taxon>Pseudomonadota</taxon>
        <taxon>Gammaproteobacteria</taxon>
        <taxon>Pseudomonadales</taxon>
        <taxon>Marinobacteraceae</taxon>
        <taxon>Marinobacter</taxon>
    </lineage>
</organism>
<dbReference type="RefSeq" id="WP_092008436.1">
    <property type="nucleotide sequence ID" value="NZ_FOYW01000001.1"/>
</dbReference>
<keyword evidence="1" id="KW-0472">Membrane</keyword>
<sequence length="600" mass="67884">MKIAVVAAISLVSLIYLNRRRLRVFTNDGLRIYLGVAAIAIIAALSFGPPEYIVFKPGGRMAEINGNMKEVYPGWQLNRLLPMESFATPVLYGARWGDIYPATEADKAVLQGAFQVPGSPVSRFIWIILILGIVAADMVIRFLRRILEARQALASARTRDTINAYNSFIQRYRKGFFRPRSLLRKAENGRSDVYERYVRRTIALKAINERQVQFTEQTLENSNLTATEQREYKILLEQRRGYSRVLKLLGEVLAHNRLKGATSLPFQLDVSSGIYSDDFTQQYDTPLVLLEATRDDLEQKLERTMRLLGLPEFPAILEQHRDQAAAAKAGLARHSWAEYSQLASSIRHQIETGAQSSLLEPSEVKNLQSIATMYAQQYLFVKLTCGLPVNREFRQYQQRCAVAVENLLLDVFNRFIPDEQDDQGELAMFRDWSPTEKSVLRVDLAYTGSAFTSGLIPCKARFTFIMDDQLVCERAGRPASADENIDIKKRPLVDMLYNCAIAFSPPPAPRSENSVSPPQSETALRVLLEKLDDEINEHAKDMARDELENALYEQLPDELQETVIAVNQYIERQLDQMTDEAIEMAGTLLDLILNSGAGDE</sequence>
<dbReference type="STRING" id="650891.SAMN05216203_0178"/>
<feature type="transmembrane region" description="Helical" evidence="1">
    <location>
        <begin position="124"/>
        <end position="143"/>
    </location>
</feature>
<feature type="transmembrane region" description="Helical" evidence="1">
    <location>
        <begin position="30"/>
        <end position="48"/>
    </location>
</feature>
<keyword evidence="1" id="KW-0812">Transmembrane</keyword>
<dbReference type="AlphaFoldDB" id="A0A1I6GJM6"/>
<protein>
    <submittedName>
        <fullName evidence="2">Uncharacterized protein</fullName>
    </submittedName>
</protein>
<evidence type="ECO:0000313" key="3">
    <source>
        <dbReference type="Proteomes" id="UP000198644"/>
    </source>
</evidence>
<name>A0A1I6GJM6_9GAMM</name>
<dbReference type="OrthoDB" id="6232478at2"/>
<evidence type="ECO:0000256" key="1">
    <source>
        <dbReference type="SAM" id="Phobius"/>
    </source>
</evidence>